<evidence type="ECO:0000313" key="3">
    <source>
        <dbReference type="Proteomes" id="UP000516105"/>
    </source>
</evidence>
<keyword evidence="3" id="KW-1185">Reference proteome</keyword>
<organism evidence="2 3">
    <name type="scientific">Sphingomonas sediminicola</name>
    <dbReference type="NCBI Taxonomy" id="386874"/>
    <lineage>
        <taxon>Bacteria</taxon>
        <taxon>Pseudomonadati</taxon>
        <taxon>Pseudomonadota</taxon>
        <taxon>Alphaproteobacteria</taxon>
        <taxon>Sphingomonadales</taxon>
        <taxon>Sphingomonadaceae</taxon>
        <taxon>Sphingomonas</taxon>
    </lineage>
</organism>
<dbReference type="EMBL" id="CP060782">
    <property type="protein sequence ID" value="QNP45180.1"/>
    <property type="molecule type" value="Genomic_DNA"/>
</dbReference>
<evidence type="ECO:0000256" key="1">
    <source>
        <dbReference type="SAM" id="SignalP"/>
    </source>
</evidence>
<reference evidence="2 3" key="1">
    <citation type="submission" date="2020-08" db="EMBL/GenBank/DDBJ databases">
        <title>Genome sequence of Sphingomonas sediminicola KACC 15039T.</title>
        <authorList>
            <person name="Hyun D.-W."/>
            <person name="Bae J.-W."/>
        </authorList>
    </citation>
    <scope>NUCLEOTIDE SEQUENCE [LARGE SCALE GENOMIC DNA]</scope>
    <source>
        <strain evidence="2 3">KACC 15039</strain>
    </source>
</reference>
<evidence type="ECO:0000313" key="2">
    <source>
        <dbReference type="EMBL" id="QNP45180.1"/>
    </source>
</evidence>
<feature type="chain" id="PRO_5047073683" description="UrcA family protein" evidence="1">
    <location>
        <begin position="26"/>
        <end position="136"/>
    </location>
</feature>
<dbReference type="Proteomes" id="UP000516105">
    <property type="component" value="Chromosome"/>
</dbReference>
<gene>
    <name evidence="2" type="ORF">H9L14_11030</name>
</gene>
<feature type="signal peptide" evidence="1">
    <location>
        <begin position="1"/>
        <end position="25"/>
    </location>
</feature>
<evidence type="ECO:0008006" key="4">
    <source>
        <dbReference type="Google" id="ProtNLM"/>
    </source>
</evidence>
<protein>
    <recommendedName>
        <fullName evidence="4">UrcA family protein</fullName>
    </recommendedName>
</protein>
<keyword evidence="1" id="KW-0732">Signal</keyword>
<proteinExistence type="predicted"/>
<sequence>MTKHAAHLAVAALMTGFAAIQPVSAQTTPNSDRVNEIIVFGTDPCPRATDDQVVVCKRVGEEERFRIPERLREGGSLQQRQAWANKVRSIERVGRTGIQSCSPVGPAGYTGCMEQMIKQAREESKETIEQSTAPQP</sequence>
<dbReference type="RefSeq" id="WP_187708136.1">
    <property type="nucleotide sequence ID" value="NZ_CP060782.1"/>
</dbReference>
<name>A0ABX6T837_9SPHN</name>
<accession>A0ABX6T837</accession>